<dbReference type="Proteomes" id="UP000030416">
    <property type="component" value="Unassembled WGS sequence"/>
</dbReference>
<dbReference type="STRING" id="1384049.CD29_01670"/>
<dbReference type="InterPro" id="IPR036679">
    <property type="entry name" value="FlgN-like_sf"/>
</dbReference>
<dbReference type="GO" id="GO:0044780">
    <property type="term" value="P:bacterial-type flagellum assembly"/>
    <property type="evidence" value="ECO:0007669"/>
    <property type="project" value="InterPro"/>
</dbReference>
<name>A0A0A3ICS2_9BACL</name>
<protein>
    <recommendedName>
        <fullName evidence="6">Flagellar biosynthesis protein FlgN</fullName>
    </recommendedName>
</protein>
<dbReference type="OrthoDB" id="2381500at2"/>
<sequence>MSVQPIVEILEKLEKVHKSLLELALKKTEVVKKGDMVELYQILKNEQSHVAAIETIEKQRQVMVTDYLKSKGIDFSDIPTVADVIDVANSENEREQLQQVRSRLVQVVDELKSQNELNQKLIFQSLQFVNMSLELVRPPETQINYTGKEVKGPNVQPKKSIFDSQA</sequence>
<dbReference type="RefSeq" id="WP_036182090.1">
    <property type="nucleotide sequence ID" value="NZ_AVDA01000001.1"/>
</dbReference>
<dbReference type="EMBL" id="JPVN01000001">
    <property type="protein sequence ID" value="KGR80618.1"/>
    <property type="molecule type" value="Genomic_DNA"/>
</dbReference>
<dbReference type="Gene3D" id="1.20.58.300">
    <property type="entry name" value="FlgN-like"/>
    <property type="match status" value="1"/>
</dbReference>
<evidence type="ECO:0000256" key="3">
    <source>
        <dbReference type="SAM" id="MobiDB-lite"/>
    </source>
</evidence>
<proteinExistence type="predicted"/>
<dbReference type="AlphaFoldDB" id="A0A0A3ICS2"/>
<reference evidence="4 5" key="1">
    <citation type="submission" date="2014-02" db="EMBL/GenBank/DDBJ databases">
        <title>Draft genome sequence of Lysinibacillus manganicus DSM 26584T.</title>
        <authorList>
            <person name="Zhang F."/>
            <person name="Wang G."/>
            <person name="Zhang L."/>
        </authorList>
    </citation>
    <scope>NUCLEOTIDE SEQUENCE [LARGE SCALE GENOMIC DNA]</scope>
    <source>
        <strain evidence="4 5">DSM 26584</strain>
    </source>
</reference>
<dbReference type="SUPFAM" id="SSF140566">
    <property type="entry name" value="FlgN-like"/>
    <property type="match status" value="1"/>
</dbReference>
<evidence type="ECO:0008006" key="6">
    <source>
        <dbReference type="Google" id="ProtNLM"/>
    </source>
</evidence>
<gene>
    <name evidence="4" type="ORF">CD29_01670</name>
</gene>
<organism evidence="4 5">
    <name type="scientific">Ureibacillus manganicus DSM 26584</name>
    <dbReference type="NCBI Taxonomy" id="1384049"/>
    <lineage>
        <taxon>Bacteria</taxon>
        <taxon>Bacillati</taxon>
        <taxon>Bacillota</taxon>
        <taxon>Bacilli</taxon>
        <taxon>Bacillales</taxon>
        <taxon>Caryophanaceae</taxon>
        <taxon>Ureibacillus</taxon>
    </lineage>
</organism>
<dbReference type="Pfam" id="PF05130">
    <property type="entry name" value="FlgN"/>
    <property type="match status" value="1"/>
</dbReference>
<feature type="coiled-coil region" evidence="2">
    <location>
        <begin position="87"/>
        <end position="114"/>
    </location>
</feature>
<keyword evidence="5" id="KW-1185">Reference proteome</keyword>
<dbReference type="InterPro" id="IPR007809">
    <property type="entry name" value="FlgN-like"/>
</dbReference>
<keyword evidence="1" id="KW-1005">Bacterial flagellum biogenesis</keyword>
<evidence type="ECO:0000256" key="1">
    <source>
        <dbReference type="ARBA" id="ARBA00022795"/>
    </source>
</evidence>
<comment type="caution">
    <text evidence="4">The sequence shown here is derived from an EMBL/GenBank/DDBJ whole genome shotgun (WGS) entry which is preliminary data.</text>
</comment>
<evidence type="ECO:0000313" key="5">
    <source>
        <dbReference type="Proteomes" id="UP000030416"/>
    </source>
</evidence>
<feature type="region of interest" description="Disordered" evidence="3">
    <location>
        <begin position="146"/>
        <end position="166"/>
    </location>
</feature>
<evidence type="ECO:0000256" key="2">
    <source>
        <dbReference type="SAM" id="Coils"/>
    </source>
</evidence>
<accession>A0A0A3ICS2</accession>
<keyword evidence="2" id="KW-0175">Coiled coil</keyword>
<dbReference type="eggNOG" id="COG3418">
    <property type="taxonomic scope" value="Bacteria"/>
</dbReference>
<evidence type="ECO:0000313" key="4">
    <source>
        <dbReference type="EMBL" id="KGR80618.1"/>
    </source>
</evidence>